<keyword evidence="3" id="KW-1185">Reference proteome</keyword>
<protein>
    <submittedName>
        <fullName evidence="2">Uncharacterized protein</fullName>
    </submittedName>
</protein>
<gene>
    <name evidence="2" type="ORF">C5167_043910</name>
</gene>
<reference evidence="2 3" key="1">
    <citation type="journal article" date="2018" name="Science">
        <title>The opium poppy genome and morphinan production.</title>
        <authorList>
            <person name="Guo L."/>
            <person name="Winzer T."/>
            <person name="Yang X."/>
            <person name="Li Y."/>
            <person name="Ning Z."/>
            <person name="He Z."/>
            <person name="Teodor R."/>
            <person name="Lu Y."/>
            <person name="Bowser T.A."/>
            <person name="Graham I.A."/>
            <person name="Ye K."/>
        </authorList>
    </citation>
    <scope>NUCLEOTIDE SEQUENCE [LARGE SCALE GENOMIC DNA]</scope>
    <source>
        <strain evidence="3">cv. HN1</strain>
        <tissue evidence="2">Leaves</tissue>
    </source>
</reference>
<name>A0A4Y7LAZ2_PAPSO</name>
<evidence type="ECO:0000313" key="3">
    <source>
        <dbReference type="Proteomes" id="UP000316621"/>
    </source>
</evidence>
<organism evidence="2 3">
    <name type="scientific">Papaver somniferum</name>
    <name type="common">Opium poppy</name>
    <dbReference type="NCBI Taxonomy" id="3469"/>
    <lineage>
        <taxon>Eukaryota</taxon>
        <taxon>Viridiplantae</taxon>
        <taxon>Streptophyta</taxon>
        <taxon>Embryophyta</taxon>
        <taxon>Tracheophyta</taxon>
        <taxon>Spermatophyta</taxon>
        <taxon>Magnoliopsida</taxon>
        <taxon>Ranunculales</taxon>
        <taxon>Papaveraceae</taxon>
        <taxon>Papaveroideae</taxon>
        <taxon>Papaver</taxon>
    </lineage>
</organism>
<evidence type="ECO:0000256" key="1">
    <source>
        <dbReference type="SAM" id="MobiDB-lite"/>
    </source>
</evidence>
<evidence type="ECO:0000313" key="2">
    <source>
        <dbReference type="EMBL" id="RZC81339.1"/>
    </source>
</evidence>
<dbReference type="AlphaFoldDB" id="A0A4Y7LAZ2"/>
<proteinExistence type="predicted"/>
<dbReference type="Gramene" id="RZC81339">
    <property type="protein sequence ID" value="RZC81339"/>
    <property type="gene ID" value="C5167_043910"/>
</dbReference>
<sequence>MENDELAGRTSGGGPFVKMNSMPILIKGFPKL</sequence>
<dbReference type="EMBL" id="CM010724">
    <property type="protein sequence ID" value="RZC81339.1"/>
    <property type="molecule type" value="Genomic_DNA"/>
</dbReference>
<accession>A0A4Y7LAZ2</accession>
<dbReference type="Proteomes" id="UP000316621">
    <property type="component" value="Chromosome 10"/>
</dbReference>
<feature type="region of interest" description="Disordered" evidence="1">
    <location>
        <begin position="1"/>
        <end position="20"/>
    </location>
</feature>